<gene>
    <name evidence="1" type="ORF">FTOL_12099</name>
</gene>
<dbReference type="AlphaFoldDB" id="A0AAE8MJY2"/>
<evidence type="ECO:0000313" key="1">
    <source>
        <dbReference type="EMBL" id="SPJ87074.1"/>
    </source>
</evidence>
<name>A0AAE8MJY2_9HYPO</name>
<keyword evidence="2" id="KW-1185">Reference proteome</keyword>
<evidence type="ECO:0000313" key="2">
    <source>
        <dbReference type="Proteomes" id="UP001187734"/>
    </source>
</evidence>
<sequence>MAQQSTQDDGYGAMCKEKRLYVFLWESNKQKIATTQEQLNLLKSRARFLGSYHKRFPKGPDDLAQREHIEAFIDFLADLKRISSDEAGLNPASDKIMLIQRDLRIQLNQADHGEPNTAIRISLCKQIEDVIKSTKVTLEDILQEYTRENEMLAGKLMEM</sequence>
<dbReference type="Proteomes" id="UP001187734">
    <property type="component" value="Unassembled WGS sequence"/>
</dbReference>
<reference evidence="1" key="1">
    <citation type="submission" date="2018-03" db="EMBL/GenBank/DDBJ databases">
        <authorList>
            <person name="Guldener U."/>
        </authorList>
    </citation>
    <scope>NUCLEOTIDE SEQUENCE</scope>
</reference>
<accession>A0AAE8MJY2</accession>
<comment type="caution">
    <text evidence="1">The sequence shown here is derived from an EMBL/GenBank/DDBJ whole genome shotgun (WGS) entry which is preliminary data.</text>
</comment>
<proteinExistence type="predicted"/>
<organism evidence="1 2">
    <name type="scientific">Fusarium torulosum</name>
    <dbReference type="NCBI Taxonomy" id="33205"/>
    <lineage>
        <taxon>Eukaryota</taxon>
        <taxon>Fungi</taxon>
        <taxon>Dikarya</taxon>
        <taxon>Ascomycota</taxon>
        <taxon>Pezizomycotina</taxon>
        <taxon>Sordariomycetes</taxon>
        <taxon>Hypocreomycetidae</taxon>
        <taxon>Hypocreales</taxon>
        <taxon>Nectriaceae</taxon>
        <taxon>Fusarium</taxon>
    </lineage>
</organism>
<dbReference type="EMBL" id="ONZP01000551">
    <property type="protein sequence ID" value="SPJ87074.1"/>
    <property type="molecule type" value="Genomic_DNA"/>
</dbReference>
<protein>
    <submittedName>
        <fullName evidence="1">Uncharacterized protein</fullName>
    </submittedName>
</protein>